<dbReference type="AlphaFoldDB" id="A0A423UZH2"/>
<organism evidence="1 2">
    <name type="scientific">Streptomyces globisporus</name>
    <dbReference type="NCBI Taxonomy" id="1908"/>
    <lineage>
        <taxon>Bacteria</taxon>
        <taxon>Bacillati</taxon>
        <taxon>Actinomycetota</taxon>
        <taxon>Actinomycetes</taxon>
        <taxon>Kitasatosporales</taxon>
        <taxon>Streptomycetaceae</taxon>
        <taxon>Streptomyces</taxon>
    </lineage>
</organism>
<dbReference type="Pfam" id="PF14435">
    <property type="entry name" value="SUKH-4"/>
    <property type="match status" value="1"/>
</dbReference>
<dbReference type="EMBL" id="QWFA01000069">
    <property type="protein sequence ID" value="ROV67729.1"/>
    <property type="molecule type" value="Genomic_DNA"/>
</dbReference>
<proteinExistence type="predicted"/>
<name>A0A423UZH2_STRGL</name>
<evidence type="ECO:0000313" key="1">
    <source>
        <dbReference type="EMBL" id="ROV67729.1"/>
    </source>
</evidence>
<dbReference type="InterPro" id="IPR025851">
    <property type="entry name" value="SUKH-4"/>
</dbReference>
<evidence type="ECO:0000313" key="2">
    <source>
        <dbReference type="Proteomes" id="UP000285596"/>
    </source>
</evidence>
<protein>
    <recommendedName>
        <fullName evidence="3">SUKH-4 family immunity protein</fullName>
    </recommendedName>
</protein>
<accession>A0A423UZH2</accession>
<dbReference type="Proteomes" id="UP000285596">
    <property type="component" value="Unassembled WGS sequence"/>
</dbReference>
<dbReference type="RefSeq" id="WP_118903717.1">
    <property type="nucleotide sequence ID" value="NZ_QWFA01000069.1"/>
</dbReference>
<comment type="caution">
    <text evidence="1">The sequence shown here is derived from an EMBL/GenBank/DDBJ whole genome shotgun (WGS) entry which is preliminary data.</text>
</comment>
<reference evidence="1 2" key="1">
    <citation type="submission" date="2018-08" db="EMBL/GenBank/DDBJ databases">
        <title>Streptomyces globisporus 1912-4Crt, whole genome shotgun sequence.</title>
        <authorList>
            <person name="Matselyukh B."/>
        </authorList>
    </citation>
    <scope>NUCLEOTIDE SEQUENCE [LARGE SCALE GENOMIC DNA]</scope>
    <source>
        <strain evidence="1 2">1912-4Crt</strain>
    </source>
</reference>
<gene>
    <name evidence="1" type="ORF">D3105_15025</name>
</gene>
<evidence type="ECO:0008006" key="3">
    <source>
        <dbReference type="Google" id="ProtNLM"/>
    </source>
</evidence>
<sequence>MRFAITADDVRSVFGLSGVAHFPRYDAPHKRLDDRTALFLSTVGLPDTAWFMSKASLRTDDPVDLVSWYGSRGAVPLACRDWLVLGLFAETTLALDPDEGTVYALADGEGELNCSPIHRDVESLVYALTKFEALLQEFESDKGEVEVRVDALRGEITEFDPLPFADEDSPWSLAFEEVVDGIW</sequence>